<feature type="transmembrane region" description="Helical" evidence="8">
    <location>
        <begin position="293"/>
        <end position="312"/>
    </location>
</feature>
<feature type="transmembrane region" description="Helical" evidence="8">
    <location>
        <begin position="204"/>
        <end position="224"/>
    </location>
</feature>
<dbReference type="GO" id="GO:0022857">
    <property type="term" value="F:transmembrane transporter activity"/>
    <property type="evidence" value="ECO:0007669"/>
    <property type="project" value="InterPro"/>
</dbReference>
<feature type="transmembrane region" description="Helical" evidence="8">
    <location>
        <begin position="165"/>
        <end position="184"/>
    </location>
</feature>
<dbReference type="AlphaFoldDB" id="A0A542ED63"/>
<comment type="subcellular location">
    <subcellularLocation>
        <location evidence="1">Cell membrane</location>
        <topology evidence="1">Multi-pass membrane protein</topology>
    </subcellularLocation>
</comment>
<dbReference type="GO" id="GO:0033214">
    <property type="term" value="P:siderophore-iron import into cell"/>
    <property type="evidence" value="ECO:0007669"/>
    <property type="project" value="TreeGrafter"/>
</dbReference>
<keyword evidence="5 8" id="KW-0812">Transmembrane</keyword>
<feature type="transmembrane region" description="Helical" evidence="8">
    <location>
        <begin position="79"/>
        <end position="98"/>
    </location>
</feature>
<dbReference type="SUPFAM" id="SSF81345">
    <property type="entry name" value="ABC transporter involved in vitamin B12 uptake, BtuC"/>
    <property type="match status" value="1"/>
</dbReference>
<organism evidence="9 10">
    <name type="scientific">Yimella lutea</name>
    <dbReference type="NCBI Taxonomy" id="587872"/>
    <lineage>
        <taxon>Bacteria</taxon>
        <taxon>Bacillati</taxon>
        <taxon>Actinomycetota</taxon>
        <taxon>Actinomycetes</taxon>
        <taxon>Micrococcales</taxon>
        <taxon>Dermacoccaceae</taxon>
        <taxon>Yimella</taxon>
    </lineage>
</organism>
<evidence type="ECO:0000313" key="9">
    <source>
        <dbReference type="EMBL" id="TQJ13269.1"/>
    </source>
</evidence>
<protein>
    <submittedName>
        <fullName evidence="9">Iron complex transport system permease protein</fullName>
    </submittedName>
</protein>
<evidence type="ECO:0000256" key="5">
    <source>
        <dbReference type="ARBA" id="ARBA00022692"/>
    </source>
</evidence>
<dbReference type="Gene3D" id="1.10.3470.10">
    <property type="entry name" value="ABC transporter involved in vitamin B12 uptake, BtuC"/>
    <property type="match status" value="1"/>
</dbReference>
<feature type="transmembrane region" description="Helical" evidence="8">
    <location>
        <begin position="136"/>
        <end position="153"/>
    </location>
</feature>
<reference evidence="9 10" key="1">
    <citation type="submission" date="2019-06" db="EMBL/GenBank/DDBJ databases">
        <title>Sequencing the genomes of 1000 actinobacteria strains.</title>
        <authorList>
            <person name="Klenk H.-P."/>
        </authorList>
    </citation>
    <scope>NUCLEOTIDE SEQUENCE [LARGE SCALE GENOMIC DNA]</scope>
    <source>
        <strain evidence="9 10">DSM 19828</strain>
    </source>
</reference>
<dbReference type="Proteomes" id="UP000320806">
    <property type="component" value="Unassembled WGS sequence"/>
</dbReference>
<comment type="similarity">
    <text evidence="2">Belongs to the binding-protein-dependent transport system permease family. FecCD subfamily.</text>
</comment>
<feature type="transmembrane region" description="Helical" evidence="8">
    <location>
        <begin position="110"/>
        <end position="130"/>
    </location>
</feature>
<proteinExistence type="inferred from homology"/>
<evidence type="ECO:0000256" key="4">
    <source>
        <dbReference type="ARBA" id="ARBA00022475"/>
    </source>
</evidence>
<keyword evidence="3" id="KW-0813">Transport</keyword>
<dbReference type="RefSeq" id="WP_246092301.1">
    <property type="nucleotide sequence ID" value="NZ_BAABCI010000015.1"/>
</dbReference>
<accession>A0A542ED63</accession>
<dbReference type="PANTHER" id="PTHR30472:SF24">
    <property type="entry name" value="FERRIC ENTEROBACTIN TRANSPORT SYSTEM PERMEASE PROTEIN FEPG"/>
    <property type="match status" value="1"/>
</dbReference>
<feature type="transmembrane region" description="Helical" evidence="8">
    <location>
        <begin position="25"/>
        <end position="46"/>
    </location>
</feature>
<evidence type="ECO:0000256" key="6">
    <source>
        <dbReference type="ARBA" id="ARBA00022989"/>
    </source>
</evidence>
<dbReference type="InterPro" id="IPR000522">
    <property type="entry name" value="ABC_transptr_permease_BtuC"/>
</dbReference>
<keyword evidence="7 8" id="KW-0472">Membrane</keyword>
<evidence type="ECO:0000313" key="10">
    <source>
        <dbReference type="Proteomes" id="UP000320806"/>
    </source>
</evidence>
<name>A0A542ED63_9MICO</name>
<feature type="transmembrane region" description="Helical" evidence="8">
    <location>
        <begin position="254"/>
        <end position="281"/>
    </location>
</feature>
<evidence type="ECO:0000256" key="2">
    <source>
        <dbReference type="ARBA" id="ARBA00007935"/>
    </source>
</evidence>
<comment type="caution">
    <text evidence="9">The sequence shown here is derived from an EMBL/GenBank/DDBJ whole genome shotgun (WGS) entry which is preliminary data.</text>
</comment>
<evidence type="ECO:0000256" key="3">
    <source>
        <dbReference type="ARBA" id="ARBA00022448"/>
    </source>
</evidence>
<dbReference type="GO" id="GO:0005886">
    <property type="term" value="C:plasma membrane"/>
    <property type="evidence" value="ECO:0007669"/>
    <property type="project" value="UniProtKB-SubCell"/>
</dbReference>
<sequence length="350" mass="35191">MTAATCATPALKAVAAARTRVRRRLSVALVTAAFALLGLLAARVLLGDYTVTIPDFFRIVTGTDIPVAGFMVMESKLPAALAGALAGVAFGAAGSIFQTMLRNPLASPDVLGVSLGASAGALGSSVLLGWSGTPMSLAALAGSLVVALLIHLVGGRGATASHRMILIGLGISAALQSLIQWLLMRSNIHQAQDAMVWLTGSLNSPAWSGIARLAVVLAIALPVAAVLARPLRLIELGAEAATALGAAADRTRLALMAVAVVITATAASVTGPIAFVSLLAGPTARRLNGGRPSIPLSALIGACIVVAADYLTTYVVPGSLPVGVLTGIAGAPFLLSLLIHRPTSRGSNDA</sequence>
<dbReference type="Pfam" id="PF01032">
    <property type="entry name" value="FecCD"/>
    <property type="match status" value="1"/>
</dbReference>
<evidence type="ECO:0000256" key="1">
    <source>
        <dbReference type="ARBA" id="ARBA00004651"/>
    </source>
</evidence>
<dbReference type="PANTHER" id="PTHR30472">
    <property type="entry name" value="FERRIC ENTEROBACTIN TRANSPORT SYSTEM PERMEASE PROTEIN"/>
    <property type="match status" value="1"/>
</dbReference>
<feature type="transmembrane region" description="Helical" evidence="8">
    <location>
        <begin position="318"/>
        <end position="339"/>
    </location>
</feature>
<evidence type="ECO:0000256" key="7">
    <source>
        <dbReference type="ARBA" id="ARBA00023136"/>
    </source>
</evidence>
<gene>
    <name evidence="9" type="ORF">FB459_0674</name>
</gene>
<evidence type="ECO:0000256" key="8">
    <source>
        <dbReference type="SAM" id="Phobius"/>
    </source>
</evidence>
<keyword evidence="4" id="KW-1003">Cell membrane</keyword>
<keyword evidence="10" id="KW-1185">Reference proteome</keyword>
<dbReference type="EMBL" id="VFMO01000001">
    <property type="protein sequence ID" value="TQJ13269.1"/>
    <property type="molecule type" value="Genomic_DNA"/>
</dbReference>
<dbReference type="InterPro" id="IPR037294">
    <property type="entry name" value="ABC_BtuC-like"/>
</dbReference>
<keyword evidence="6 8" id="KW-1133">Transmembrane helix</keyword>
<dbReference type="CDD" id="cd06550">
    <property type="entry name" value="TM_ABC_iron-siderophores_like"/>
    <property type="match status" value="1"/>
</dbReference>